<dbReference type="Pfam" id="PF13302">
    <property type="entry name" value="Acetyltransf_3"/>
    <property type="match status" value="1"/>
</dbReference>
<evidence type="ECO:0000256" key="3">
    <source>
        <dbReference type="ARBA" id="ARBA00038502"/>
    </source>
</evidence>
<protein>
    <submittedName>
        <fullName evidence="6">GNAT family N-acetyltransferase</fullName>
    </submittedName>
</protein>
<accession>A0A2W2D1J9</accession>
<name>A0A2W2D1J9_9ACTN</name>
<keyword evidence="7" id="KW-1185">Reference proteome</keyword>
<evidence type="ECO:0000313" key="7">
    <source>
        <dbReference type="Proteomes" id="UP000248627"/>
    </source>
</evidence>
<dbReference type="PANTHER" id="PTHR43792:SF8">
    <property type="entry name" value="[RIBOSOMAL PROTEIN US5]-ALANINE N-ACETYLTRANSFERASE"/>
    <property type="match status" value="1"/>
</dbReference>
<dbReference type="AlphaFoldDB" id="A0A2W2D1J9"/>
<feature type="region of interest" description="Disordered" evidence="4">
    <location>
        <begin position="1"/>
        <end position="20"/>
    </location>
</feature>
<dbReference type="PROSITE" id="PS51186">
    <property type="entry name" value="GNAT"/>
    <property type="match status" value="1"/>
</dbReference>
<dbReference type="Proteomes" id="UP000248627">
    <property type="component" value="Unassembled WGS sequence"/>
</dbReference>
<organism evidence="6 7">
    <name type="scientific">Micromonospora endophytica</name>
    <dbReference type="NCBI Taxonomy" id="515350"/>
    <lineage>
        <taxon>Bacteria</taxon>
        <taxon>Bacillati</taxon>
        <taxon>Actinomycetota</taxon>
        <taxon>Actinomycetes</taxon>
        <taxon>Micromonosporales</taxon>
        <taxon>Micromonosporaceae</taxon>
        <taxon>Micromonospora</taxon>
    </lineage>
</organism>
<proteinExistence type="inferred from homology"/>
<evidence type="ECO:0000256" key="2">
    <source>
        <dbReference type="ARBA" id="ARBA00023315"/>
    </source>
</evidence>
<dbReference type="GO" id="GO:0008999">
    <property type="term" value="F:protein-N-terminal-alanine acetyltransferase activity"/>
    <property type="evidence" value="ECO:0007669"/>
    <property type="project" value="TreeGrafter"/>
</dbReference>
<evidence type="ECO:0000256" key="4">
    <source>
        <dbReference type="SAM" id="MobiDB-lite"/>
    </source>
</evidence>
<dbReference type="InterPro" id="IPR051531">
    <property type="entry name" value="N-acetyltransferase"/>
</dbReference>
<keyword evidence="2" id="KW-0012">Acyltransferase</keyword>
<sequence>MHSRGPLLTSRVLRRRPRGEPVRPADVRIEGDGVTLRPWAERDLPQLVAVFDHPEMAHRLPVPTPFGLLAAAGYLARVRHAETTGDRIYLAITSGDDLARGEVMLNPAAGTIGYAVGPAYRGQRLASRALRLMTEYAHTVVGLPTVYLEIEADNDSSMAVARAAGYRPTGEEPVVVEDKGRRYALHRWAHPDPRSAVV</sequence>
<feature type="domain" description="N-acetyltransferase" evidence="5">
    <location>
        <begin position="34"/>
        <end position="193"/>
    </location>
</feature>
<dbReference type="EMBL" id="POTX01000316">
    <property type="protein sequence ID" value="PZF86383.1"/>
    <property type="molecule type" value="Genomic_DNA"/>
</dbReference>
<gene>
    <name evidence="6" type="ORF">C1I93_27800</name>
</gene>
<evidence type="ECO:0000259" key="5">
    <source>
        <dbReference type="PROSITE" id="PS51186"/>
    </source>
</evidence>
<comment type="caution">
    <text evidence="6">The sequence shown here is derived from an EMBL/GenBank/DDBJ whole genome shotgun (WGS) entry which is preliminary data.</text>
</comment>
<dbReference type="InterPro" id="IPR016181">
    <property type="entry name" value="Acyl_CoA_acyltransferase"/>
</dbReference>
<evidence type="ECO:0000313" key="6">
    <source>
        <dbReference type="EMBL" id="PZF86383.1"/>
    </source>
</evidence>
<keyword evidence="1 6" id="KW-0808">Transferase</keyword>
<dbReference type="SUPFAM" id="SSF55729">
    <property type="entry name" value="Acyl-CoA N-acyltransferases (Nat)"/>
    <property type="match status" value="1"/>
</dbReference>
<comment type="similarity">
    <text evidence="3">Belongs to the acetyltransferase family. RimJ subfamily.</text>
</comment>
<evidence type="ECO:0000256" key="1">
    <source>
        <dbReference type="ARBA" id="ARBA00022679"/>
    </source>
</evidence>
<dbReference type="OrthoDB" id="2061990at2"/>
<dbReference type="InterPro" id="IPR000182">
    <property type="entry name" value="GNAT_dom"/>
</dbReference>
<dbReference type="PANTHER" id="PTHR43792">
    <property type="entry name" value="GNAT FAMILY, PUTATIVE (AFU_ORTHOLOGUE AFUA_3G00765)-RELATED-RELATED"/>
    <property type="match status" value="1"/>
</dbReference>
<dbReference type="Gene3D" id="3.40.630.30">
    <property type="match status" value="1"/>
</dbReference>
<reference evidence="6 7" key="1">
    <citation type="submission" date="2018-01" db="EMBL/GenBank/DDBJ databases">
        <title>Draft genome sequence of Jishengella endophytica.</title>
        <authorList>
            <person name="Sahin N."/>
            <person name="Ay H."/>
            <person name="Saygin H."/>
        </authorList>
    </citation>
    <scope>NUCLEOTIDE SEQUENCE [LARGE SCALE GENOMIC DNA]</scope>
    <source>
        <strain evidence="6 7">DSM 45430</strain>
    </source>
</reference>
<dbReference type="GO" id="GO:0005737">
    <property type="term" value="C:cytoplasm"/>
    <property type="evidence" value="ECO:0007669"/>
    <property type="project" value="TreeGrafter"/>
</dbReference>